<dbReference type="Pfam" id="PF06224">
    <property type="entry name" value="AlkZ-like"/>
    <property type="match status" value="1"/>
</dbReference>
<protein>
    <recommendedName>
        <fullName evidence="3">Winged helix DNA-binding domain-containing protein</fullName>
    </recommendedName>
</protein>
<dbReference type="AlphaFoldDB" id="W0RVA5"/>
<reference evidence="1 2" key="1">
    <citation type="journal article" date="2014" name="Genome Announc.">
        <title>Genome Sequence and Methylome of Soil Bacterium Gemmatirosa kalamazoonensis KBS708T, a Member of the Rarely Cultivated Gemmatimonadetes Phylum.</title>
        <authorList>
            <person name="Debruyn J.M."/>
            <person name="Radosevich M."/>
            <person name="Wommack K.E."/>
            <person name="Polson S.W."/>
            <person name="Hauser L.J."/>
            <person name="Fawaz M.N."/>
            <person name="Korlach J."/>
            <person name="Tsai Y.C."/>
        </authorList>
    </citation>
    <scope>NUCLEOTIDE SEQUENCE [LARGE SCALE GENOMIC DNA]</scope>
    <source>
        <strain evidence="1 2">KBS708</strain>
        <plasmid evidence="2">Plasmid 2</plasmid>
    </source>
</reference>
<organism evidence="1 2">
    <name type="scientific">Gemmatirosa kalamazoonensis</name>
    <dbReference type="NCBI Taxonomy" id="861299"/>
    <lineage>
        <taxon>Bacteria</taxon>
        <taxon>Pseudomonadati</taxon>
        <taxon>Gemmatimonadota</taxon>
        <taxon>Gemmatimonadia</taxon>
        <taxon>Gemmatimonadales</taxon>
        <taxon>Gemmatimonadaceae</taxon>
        <taxon>Gemmatirosa</taxon>
    </lineage>
</organism>
<dbReference type="eggNOG" id="COG3214">
    <property type="taxonomic scope" value="Bacteria"/>
</dbReference>
<evidence type="ECO:0008006" key="3">
    <source>
        <dbReference type="Google" id="ProtNLM"/>
    </source>
</evidence>
<name>W0RVA5_9BACT</name>
<gene>
    <name evidence="1" type="ORF">J421_5983</name>
</gene>
<dbReference type="Proteomes" id="UP000019151">
    <property type="component" value="Plasmid 2"/>
</dbReference>
<proteinExistence type="predicted"/>
<dbReference type="EMBL" id="CP007130">
    <property type="protein sequence ID" value="AHG93518.1"/>
    <property type="molecule type" value="Genomic_DNA"/>
</dbReference>
<evidence type="ECO:0000313" key="1">
    <source>
        <dbReference type="EMBL" id="AHG93518.1"/>
    </source>
</evidence>
<sequence>MRSVTNRARTGGARKIVRMTTLTVRDLNRATLARQMLLARERHAVPAAVERLGGLQAQLARPPFVALWVRLDGFTRDALLDAVRARAVVRATMMRATLHLVSADDFARLRPALQPMLTAAMRGVLRDRFMAENLGAVTAAARPLLAAEPRTFEVLRAELSRAFPEIDERALGYAVRMHLPLVQVPNDRSAWGWETGPAFALADDWLGTPVPSEPAPDAMRALVRRYLGAFGPATPADAGAWCGLRGLKATFDAMRDELAMFRDARGRELFDLPEAPRPGEDVDAPPRLLPEFDTLVLAHDDRSRVIADAHRARVVSKNLQVAATFLVDGVVAGTWKAARVRGEAVLTATPFASVSARVRRALEPEGDALLRFVEPDAKGYAVRFAAA</sequence>
<geneLocation type="plasmid" evidence="1 2">
    <name>2</name>
</geneLocation>
<keyword evidence="2" id="KW-1185">Reference proteome</keyword>
<dbReference type="KEGG" id="gba:J421_5983"/>
<dbReference type="PATRIC" id="fig|861299.3.peg.6036"/>
<keyword evidence="1" id="KW-0614">Plasmid</keyword>
<dbReference type="InterPro" id="IPR009351">
    <property type="entry name" value="AlkZ-like"/>
</dbReference>
<dbReference type="HOGENOM" id="CLU_047003_2_0_0"/>
<dbReference type="PANTHER" id="PTHR38479:SF2">
    <property type="entry name" value="WINGED HELIX DNA-BINDING DOMAIN-CONTAINING PROTEIN"/>
    <property type="match status" value="1"/>
</dbReference>
<accession>W0RVA5</accession>
<dbReference type="InParanoid" id="W0RVA5"/>
<dbReference type="PANTHER" id="PTHR38479">
    <property type="entry name" value="LMO0824 PROTEIN"/>
    <property type="match status" value="1"/>
</dbReference>
<evidence type="ECO:0000313" key="2">
    <source>
        <dbReference type="Proteomes" id="UP000019151"/>
    </source>
</evidence>